<organism evidence="1 2">
    <name type="scientific">Leptospirillum ferrodiazotrophum</name>
    <dbReference type="NCBI Taxonomy" id="412449"/>
    <lineage>
        <taxon>Bacteria</taxon>
        <taxon>Pseudomonadati</taxon>
        <taxon>Nitrospirota</taxon>
        <taxon>Nitrospiria</taxon>
        <taxon>Nitrospirales</taxon>
        <taxon>Nitrospiraceae</taxon>
        <taxon>Leptospirillum</taxon>
    </lineage>
</organism>
<evidence type="ECO:0000313" key="1">
    <source>
        <dbReference type="EMBL" id="EES51478.1"/>
    </source>
</evidence>
<gene>
    <name evidence="1" type="ORF">UBAL3_96120023</name>
</gene>
<proteinExistence type="predicted"/>
<dbReference type="AlphaFoldDB" id="C6I104"/>
<dbReference type="EMBL" id="GG693889">
    <property type="protein sequence ID" value="EES51478.1"/>
    <property type="molecule type" value="Genomic_DNA"/>
</dbReference>
<sequence>MTRQIVPLLSHLRRGGSGPVVSLFLLAVFFLGISPQKAGAVAGSSFFACVANTEMTNAPATAATLAAAVPVESAIEAAGASALAADLSSAVAATVVCGGATPCGTAASLTASAAAFPGLYASAEASLAPIAQGAGGVSTAAFGGMGIVEPFSGPGYWIPVVGGVVLNLEPYAVALQSEVCAANSNIVSALASLAASLSADLHNTTRVRNGALVHMMLLKERLRAERDFQAEPSICSRSTEVANNGPTLLSAVQTSSTINASLSAIDTGLSSSTIQKSMASWPVPDAGTLFGGNTSLSSSQVSDAIRTIWLLTHPDTHTTTSGSLSSPSAPLDRQVLSARASLVRHVLTSLLSQRIPSTGGESLMSRLDRQVHERWGTSQWLIDLHTLHPTTLQREIAMERSLRSEIRYLRLVSKQHRESLLAMIASQTTK</sequence>
<evidence type="ECO:0000313" key="2">
    <source>
        <dbReference type="Proteomes" id="UP000009374"/>
    </source>
</evidence>
<name>C6I104_9BACT</name>
<dbReference type="Proteomes" id="UP000009374">
    <property type="component" value="Unassembled WGS sequence"/>
</dbReference>
<protein>
    <submittedName>
        <fullName evidence="1">Uncharacterized protein</fullName>
    </submittedName>
</protein>
<accession>C6I104</accession>
<keyword evidence="2" id="KW-1185">Reference proteome</keyword>
<reference evidence="1 2" key="1">
    <citation type="journal article" date="2009" name="Appl. Environ. Microbiol.">
        <title>Community genomic and proteomic analyses of chemoautotrophic iron-oxidizing "Leptospirillum rubarum" (Group II) and "Leptospirillum ferrodiazotrophum" (Group III) bacteria in acid mine drainage biofilms.</title>
        <authorList>
            <person name="Goltsman D.S."/>
            <person name="Denef V.J."/>
            <person name="Singer S.W."/>
            <person name="VerBerkmoes N.C."/>
            <person name="Lefsrud M."/>
            <person name="Mueller R.S."/>
            <person name="Dick G.J."/>
            <person name="Sun C.L."/>
            <person name="Wheeler K.E."/>
            <person name="Zemla A."/>
            <person name="Baker B.J."/>
            <person name="Hauser L."/>
            <person name="Land M."/>
            <person name="Shah M.B."/>
            <person name="Thelen M.P."/>
            <person name="Hettich R.L."/>
            <person name="Banfield J.F."/>
        </authorList>
    </citation>
    <scope>NUCLEOTIDE SEQUENCE [LARGE SCALE GENOMIC DNA]</scope>
</reference>